<dbReference type="EMBL" id="FUWZ01000002">
    <property type="protein sequence ID" value="SKA13665.1"/>
    <property type="molecule type" value="Genomic_DNA"/>
</dbReference>
<dbReference type="GO" id="GO:0016987">
    <property type="term" value="F:sigma factor activity"/>
    <property type="evidence" value="ECO:0007669"/>
    <property type="project" value="UniProtKB-KW"/>
</dbReference>
<sequence>MSYYITTSTPENLSYFLLFQKGEELGFTYIYKHLYKPVLYYANRITGDEFANQTIVQEAFLRAWQFRERMTSMLHLFRFIRLCTRWGCYDYFRQPSNRFYRQLIHPEYLEDYKAAAYDPEKEDELSWVSNKEQERINLVKDAIPYLSGNRQTIMTLHFRYGLSLKEIASRFAAPYQQISQEVQESIFDLKKMILRIKLPEPASQVTSGCSPPTHWNKLLSDQQMKVCQLRMEQQYDFERIAQELKIPVWQALKEYVSAHEVLKRVKR</sequence>
<proteinExistence type="inferred from homology"/>
<dbReference type="InterPro" id="IPR039425">
    <property type="entry name" value="RNA_pol_sigma-70-like"/>
</dbReference>
<dbReference type="InterPro" id="IPR013325">
    <property type="entry name" value="RNA_pol_sigma_r2"/>
</dbReference>
<dbReference type="RefSeq" id="WP_078669517.1">
    <property type="nucleotide sequence ID" value="NZ_FUWZ01000002.1"/>
</dbReference>
<evidence type="ECO:0000313" key="6">
    <source>
        <dbReference type="Proteomes" id="UP000190367"/>
    </source>
</evidence>
<name>A0A1T4RCG1_9BACT</name>
<keyword evidence="2" id="KW-0805">Transcription regulation</keyword>
<dbReference type="AlphaFoldDB" id="A0A1T4RCG1"/>
<dbReference type="OrthoDB" id="759001at2"/>
<dbReference type="PANTHER" id="PTHR43133:SF46">
    <property type="entry name" value="RNA POLYMERASE SIGMA-70 FACTOR ECF SUBFAMILY"/>
    <property type="match status" value="1"/>
</dbReference>
<comment type="similarity">
    <text evidence="1">Belongs to the sigma-70 factor family. ECF subfamily.</text>
</comment>
<accession>A0A1T4RCG1</accession>
<organism evidence="5 6">
    <name type="scientific">Chitinophaga eiseniae</name>
    <dbReference type="NCBI Taxonomy" id="634771"/>
    <lineage>
        <taxon>Bacteria</taxon>
        <taxon>Pseudomonadati</taxon>
        <taxon>Bacteroidota</taxon>
        <taxon>Chitinophagia</taxon>
        <taxon>Chitinophagales</taxon>
        <taxon>Chitinophagaceae</taxon>
        <taxon>Chitinophaga</taxon>
    </lineage>
</organism>
<evidence type="ECO:0000313" key="5">
    <source>
        <dbReference type="EMBL" id="SKA13665.1"/>
    </source>
</evidence>
<dbReference type="Gene3D" id="1.10.1740.10">
    <property type="match status" value="1"/>
</dbReference>
<gene>
    <name evidence="5" type="ORF">SAMN04488128_1021027</name>
</gene>
<dbReference type="GO" id="GO:0006352">
    <property type="term" value="P:DNA-templated transcription initiation"/>
    <property type="evidence" value="ECO:0007669"/>
    <property type="project" value="InterPro"/>
</dbReference>
<keyword evidence="4" id="KW-0804">Transcription</keyword>
<reference evidence="6" key="1">
    <citation type="submission" date="2017-02" db="EMBL/GenBank/DDBJ databases">
        <authorList>
            <person name="Varghese N."/>
            <person name="Submissions S."/>
        </authorList>
    </citation>
    <scope>NUCLEOTIDE SEQUENCE [LARGE SCALE GENOMIC DNA]</scope>
    <source>
        <strain evidence="6">DSM 22224</strain>
    </source>
</reference>
<dbReference type="InterPro" id="IPR014284">
    <property type="entry name" value="RNA_pol_sigma-70_dom"/>
</dbReference>
<evidence type="ECO:0000256" key="1">
    <source>
        <dbReference type="ARBA" id="ARBA00010641"/>
    </source>
</evidence>
<dbReference type="SUPFAM" id="SSF88946">
    <property type="entry name" value="Sigma2 domain of RNA polymerase sigma factors"/>
    <property type="match status" value="1"/>
</dbReference>
<keyword evidence="6" id="KW-1185">Reference proteome</keyword>
<dbReference type="STRING" id="634771.SAMN04488128_1021027"/>
<dbReference type="NCBIfam" id="TIGR02937">
    <property type="entry name" value="sigma70-ECF"/>
    <property type="match status" value="1"/>
</dbReference>
<protein>
    <submittedName>
        <fullName evidence="5">RNA polymerase sigma factor, sigma-70 family</fullName>
    </submittedName>
</protein>
<dbReference type="PANTHER" id="PTHR43133">
    <property type="entry name" value="RNA POLYMERASE ECF-TYPE SIGMA FACTO"/>
    <property type="match status" value="1"/>
</dbReference>
<evidence type="ECO:0000256" key="4">
    <source>
        <dbReference type="ARBA" id="ARBA00023163"/>
    </source>
</evidence>
<dbReference type="Proteomes" id="UP000190367">
    <property type="component" value="Unassembled WGS sequence"/>
</dbReference>
<evidence type="ECO:0000256" key="2">
    <source>
        <dbReference type="ARBA" id="ARBA00023015"/>
    </source>
</evidence>
<dbReference type="InterPro" id="IPR013324">
    <property type="entry name" value="RNA_pol_sigma_r3/r4-like"/>
</dbReference>
<dbReference type="SUPFAM" id="SSF88659">
    <property type="entry name" value="Sigma3 and sigma4 domains of RNA polymerase sigma factors"/>
    <property type="match status" value="1"/>
</dbReference>
<evidence type="ECO:0000256" key="3">
    <source>
        <dbReference type="ARBA" id="ARBA00023082"/>
    </source>
</evidence>
<keyword evidence="3" id="KW-0731">Sigma factor</keyword>
<dbReference type="Gene3D" id="1.20.140.160">
    <property type="match status" value="1"/>
</dbReference>